<proteinExistence type="predicted"/>
<accession>A0A7C9EA87</accession>
<dbReference type="AlphaFoldDB" id="A0A7C9EA87"/>
<name>A0A7C9EA87_OPUST</name>
<dbReference type="EMBL" id="GISG01192476">
    <property type="protein sequence ID" value="MBA4656509.1"/>
    <property type="molecule type" value="Transcribed_RNA"/>
</dbReference>
<feature type="compositionally biased region" description="Basic and acidic residues" evidence="1">
    <location>
        <begin position="31"/>
        <end position="40"/>
    </location>
</feature>
<reference evidence="2" key="1">
    <citation type="journal article" date="2013" name="J. Plant Res.">
        <title>Effect of fungi and light on seed germination of three Opuntia species from semiarid lands of central Mexico.</title>
        <authorList>
            <person name="Delgado-Sanchez P."/>
            <person name="Jimenez-Bremont J.F."/>
            <person name="Guerrero-Gonzalez Mde L."/>
            <person name="Flores J."/>
        </authorList>
    </citation>
    <scope>NUCLEOTIDE SEQUENCE</scope>
    <source>
        <tissue evidence="2">Cladode</tissue>
    </source>
</reference>
<reference evidence="2" key="2">
    <citation type="submission" date="2020-07" db="EMBL/GenBank/DDBJ databases">
        <authorList>
            <person name="Vera ALvarez R."/>
            <person name="Arias-Moreno D.M."/>
            <person name="Jimenez-Jacinto V."/>
            <person name="Jimenez-Bremont J.F."/>
            <person name="Swaminathan K."/>
            <person name="Moose S.P."/>
            <person name="Guerrero-Gonzalez M.L."/>
            <person name="Marino-Ramirez L."/>
            <person name="Landsman D."/>
            <person name="Rodriguez-Kessler M."/>
            <person name="Delgado-Sanchez P."/>
        </authorList>
    </citation>
    <scope>NUCLEOTIDE SEQUENCE</scope>
    <source>
        <tissue evidence="2">Cladode</tissue>
    </source>
</reference>
<feature type="region of interest" description="Disordered" evidence="1">
    <location>
        <begin position="1"/>
        <end position="46"/>
    </location>
</feature>
<protein>
    <submittedName>
        <fullName evidence="2">Uncharacterized protein</fullName>
    </submittedName>
</protein>
<organism evidence="2">
    <name type="scientific">Opuntia streptacantha</name>
    <name type="common">Prickly pear cactus</name>
    <name type="synonym">Opuntia cardona</name>
    <dbReference type="NCBI Taxonomy" id="393608"/>
    <lineage>
        <taxon>Eukaryota</taxon>
        <taxon>Viridiplantae</taxon>
        <taxon>Streptophyta</taxon>
        <taxon>Embryophyta</taxon>
        <taxon>Tracheophyta</taxon>
        <taxon>Spermatophyta</taxon>
        <taxon>Magnoliopsida</taxon>
        <taxon>eudicotyledons</taxon>
        <taxon>Gunneridae</taxon>
        <taxon>Pentapetalae</taxon>
        <taxon>Caryophyllales</taxon>
        <taxon>Cactineae</taxon>
        <taxon>Cactaceae</taxon>
        <taxon>Opuntioideae</taxon>
        <taxon>Opuntia</taxon>
    </lineage>
</organism>
<sequence>MSTTPSKAISGKVSSTNTSNAAKSGCTNHSRRWDNHRSDPMEMNNRSFHSTFNTNIFNSTNLHQLERHLESLITVRLRILMSFRNIRARCHPKQSVPEG</sequence>
<feature type="compositionally biased region" description="Polar residues" evidence="1">
    <location>
        <begin position="1"/>
        <end position="28"/>
    </location>
</feature>
<evidence type="ECO:0000313" key="2">
    <source>
        <dbReference type="EMBL" id="MBA4656509.1"/>
    </source>
</evidence>
<evidence type="ECO:0000256" key="1">
    <source>
        <dbReference type="SAM" id="MobiDB-lite"/>
    </source>
</evidence>